<dbReference type="InterPro" id="IPR020843">
    <property type="entry name" value="ER"/>
</dbReference>
<keyword evidence="2" id="KW-0560">Oxidoreductase</keyword>
<dbReference type="Proteomes" id="UP000031524">
    <property type="component" value="Chromosome"/>
</dbReference>
<dbReference type="InterPro" id="IPR013154">
    <property type="entry name" value="ADH-like_N"/>
</dbReference>
<accession>A0A0B5D220</accession>
<dbReference type="EMBL" id="CP005286">
    <property type="protein sequence ID" value="AJE32721.1"/>
    <property type="molecule type" value="Genomic_DNA"/>
</dbReference>
<evidence type="ECO:0000259" key="3">
    <source>
        <dbReference type="SMART" id="SM00829"/>
    </source>
</evidence>
<dbReference type="Pfam" id="PF08240">
    <property type="entry name" value="ADH_N"/>
    <property type="match status" value="1"/>
</dbReference>
<evidence type="ECO:0000256" key="2">
    <source>
        <dbReference type="ARBA" id="ARBA00023002"/>
    </source>
</evidence>
<proteinExistence type="predicted"/>
<evidence type="ECO:0000256" key="1">
    <source>
        <dbReference type="ARBA" id="ARBA00022857"/>
    </source>
</evidence>
<dbReference type="STRING" id="1223515.B842_04340"/>
<dbReference type="Pfam" id="PF13602">
    <property type="entry name" value="ADH_zinc_N_2"/>
    <property type="match status" value="1"/>
</dbReference>
<dbReference type="SUPFAM" id="SSF51735">
    <property type="entry name" value="NAD(P)-binding Rossmann-fold domains"/>
    <property type="match status" value="1"/>
</dbReference>
<protein>
    <submittedName>
        <fullName evidence="4">Oxidoreductase</fullName>
    </submittedName>
</protein>
<dbReference type="PANTHER" id="PTHR48106">
    <property type="entry name" value="QUINONE OXIDOREDUCTASE PIG3-RELATED"/>
    <property type="match status" value="1"/>
</dbReference>
<keyword evidence="5" id="KW-1185">Reference proteome</keyword>
<dbReference type="SMART" id="SM00829">
    <property type="entry name" value="PKS_ER"/>
    <property type="match status" value="1"/>
</dbReference>
<organism evidence="4 5">
    <name type="scientific">Corynebacterium humireducens NBRC 106098 = DSM 45392</name>
    <dbReference type="NCBI Taxonomy" id="1223515"/>
    <lineage>
        <taxon>Bacteria</taxon>
        <taxon>Bacillati</taxon>
        <taxon>Actinomycetota</taxon>
        <taxon>Actinomycetes</taxon>
        <taxon>Mycobacteriales</taxon>
        <taxon>Corynebacteriaceae</taxon>
        <taxon>Corynebacterium</taxon>
    </lineage>
</organism>
<dbReference type="HOGENOM" id="CLU_026673_3_3_11"/>
<dbReference type="InterPro" id="IPR011032">
    <property type="entry name" value="GroES-like_sf"/>
</dbReference>
<dbReference type="Gene3D" id="3.90.180.10">
    <property type="entry name" value="Medium-chain alcohol dehydrogenases, catalytic domain"/>
    <property type="match status" value="1"/>
</dbReference>
<sequence length="283" mass="29088">MGGMRIFGFRAHGGPEVLELLDVPAPTPGPGQVLIDVLATSVNPGDLRTREGTNGWEVRFPMAFGREAAGRVVGTGELVFGAAASGHGTFGEQALLDAASVTPVPAGMDVRHAACLPVAWGTAYDALDMLDLSAGSQLLVLGAGGGVGTAITTLATARGLEVIGVASDAKKELVESLGARHVPKGQWAGEHPAAVFDLVGGDTLREAAVLVPGARLVSVADKPLVEKLGGSAVPRRRTREVFEQVARQARVHVSAYYPLERAAEAVAAVEDGHATGKVVVTLD</sequence>
<keyword evidence="1" id="KW-0521">NADP</keyword>
<feature type="domain" description="Enoyl reductase (ER)" evidence="3">
    <location>
        <begin position="13"/>
        <end position="280"/>
    </location>
</feature>
<dbReference type="AlphaFoldDB" id="A0A0B5D220"/>
<gene>
    <name evidence="4" type="ORF">B842_04340</name>
</gene>
<evidence type="ECO:0000313" key="4">
    <source>
        <dbReference type="EMBL" id="AJE32721.1"/>
    </source>
</evidence>
<evidence type="ECO:0000313" key="5">
    <source>
        <dbReference type="Proteomes" id="UP000031524"/>
    </source>
</evidence>
<dbReference type="GO" id="GO:0070402">
    <property type="term" value="F:NADPH binding"/>
    <property type="evidence" value="ECO:0007669"/>
    <property type="project" value="TreeGrafter"/>
</dbReference>
<dbReference type="KEGG" id="chm:B842_04340"/>
<dbReference type="SUPFAM" id="SSF50129">
    <property type="entry name" value="GroES-like"/>
    <property type="match status" value="1"/>
</dbReference>
<dbReference type="GO" id="GO:0016651">
    <property type="term" value="F:oxidoreductase activity, acting on NAD(P)H"/>
    <property type="evidence" value="ECO:0007669"/>
    <property type="project" value="TreeGrafter"/>
</dbReference>
<reference evidence="4 5" key="1">
    <citation type="submission" date="2013-04" db="EMBL/GenBank/DDBJ databases">
        <title>Complete genome sequence of Corynebacterium humireducens DSM 45392(T), isolated from a wastewater-fed microbial fuel cell.</title>
        <authorList>
            <person name="Ruckert C."/>
            <person name="Albersmeier A."/>
            <person name="Kalinowski J."/>
        </authorList>
    </citation>
    <scope>NUCLEOTIDE SEQUENCE [LARGE SCALE GENOMIC DNA]</scope>
    <source>
        <strain evidence="5">MFC-5</strain>
    </source>
</reference>
<dbReference type="InterPro" id="IPR036291">
    <property type="entry name" value="NAD(P)-bd_dom_sf"/>
</dbReference>
<name>A0A0B5D220_9CORY</name>
<dbReference type="Gene3D" id="3.40.50.720">
    <property type="entry name" value="NAD(P)-binding Rossmann-like Domain"/>
    <property type="match status" value="1"/>
</dbReference>